<dbReference type="InterPro" id="IPR036638">
    <property type="entry name" value="HLH_DNA-bd_sf"/>
</dbReference>
<evidence type="ECO:0000256" key="2">
    <source>
        <dbReference type="SAM" id="MobiDB-lite"/>
    </source>
</evidence>
<dbReference type="PANTHER" id="PTHR47336">
    <property type="entry name" value="TRANSCRIPTION FACTOR HMS1-RELATED"/>
    <property type="match status" value="1"/>
</dbReference>
<dbReference type="PROSITE" id="PS50888">
    <property type="entry name" value="BHLH"/>
    <property type="match status" value="1"/>
</dbReference>
<feature type="domain" description="BHLH" evidence="3">
    <location>
        <begin position="225"/>
        <end position="313"/>
    </location>
</feature>
<comment type="caution">
    <text evidence="4">The sequence shown here is derived from an EMBL/GenBank/DDBJ whole genome shotgun (WGS) entry which is preliminary data.</text>
</comment>
<dbReference type="AlphaFoldDB" id="A0A0F8B032"/>
<proteinExistence type="predicted"/>
<sequence length="339" mass="37123">MTTTLSQSPLDYYSKQTLGQYGLSPTSPFADQAFAQFDSDMWHHQQQAQLQAQAQIQATAQAQVQTQAQMAHQSQPKFYISPKAVMPRTSSESPSLLPLDLEAASFGDSLGDPMFQSSPPIDASQMLFQQFTSPPTAAPVSAPTTIAGSNNFDFLGSPTFSIHTSPMSHRKTVSNASSSCSMRSSLSPPPRPSKVNTTANSHNQVQSQTQTRNQSGSSRRTTLPPKKTTHNMIEKRYRNNLNDKIAALRDSIPAMRVMVHRLENQMLAGGNNGEFVDDEDAVEHQEDLDGLEPASKVNKATILSKATEYIAHLEAKNKALAMENADLKTRVSSLEALWK</sequence>
<feature type="region of interest" description="Disordered" evidence="2">
    <location>
        <begin position="165"/>
        <end position="229"/>
    </location>
</feature>
<dbReference type="SMART" id="SM00353">
    <property type="entry name" value="HLH"/>
    <property type="match status" value="1"/>
</dbReference>
<evidence type="ECO:0000313" key="4">
    <source>
        <dbReference type="EMBL" id="KKF92670.1"/>
    </source>
</evidence>
<evidence type="ECO:0000256" key="1">
    <source>
        <dbReference type="SAM" id="Coils"/>
    </source>
</evidence>
<feature type="coiled-coil region" evidence="1">
    <location>
        <begin position="310"/>
        <end position="337"/>
    </location>
</feature>
<name>A0A0F8B032_CERFI</name>
<feature type="compositionally biased region" description="Low complexity" evidence="2">
    <location>
        <begin position="174"/>
        <end position="186"/>
    </location>
</feature>
<dbReference type="Gene3D" id="4.10.280.10">
    <property type="entry name" value="Helix-loop-helix DNA-binding domain"/>
    <property type="match status" value="1"/>
</dbReference>
<dbReference type="Pfam" id="PF00010">
    <property type="entry name" value="HLH"/>
    <property type="match status" value="1"/>
</dbReference>
<accession>A0A0F8B032</accession>
<reference evidence="4 5" key="1">
    <citation type="submission" date="2015-04" db="EMBL/GenBank/DDBJ databases">
        <title>Genome sequence of Ceratocystis platani, a major pathogen of plane trees.</title>
        <authorList>
            <person name="Belbahri L."/>
        </authorList>
    </citation>
    <scope>NUCLEOTIDE SEQUENCE [LARGE SCALE GENOMIC DNA]</scope>
    <source>
        <strain evidence="4 5">CFO</strain>
    </source>
</reference>
<dbReference type="CDD" id="cd11399">
    <property type="entry name" value="bHLHzip_scHMS1_like"/>
    <property type="match status" value="1"/>
</dbReference>
<dbReference type="Proteomes" id="UP000034841">
    <property type="component" value="Unassembled WGS sequence"/>
</dbReference>
<protein>
    <submittedName>
        <fullName evidence="4">Processed sterol regulatory element-binding protein 1</fullName>
    </submittedName>
</protein>
<evidence type="ECO:0000313" key="5">
    <source>
        <dbReference type="Proteomes" id="UP000034841"/>
    </source>
</evidence>
<dbReference type="EMBL" id="LBBL01000354">
    <property type="protein sequence ID" value="KKF92670.1"/>
    <property type="molecule type" value="Genomic_DNA"/>
</dbReference>
<keyword evidence="5" id="KW-1185">Reference proteome</keyword>
<dbReference type="InterPro" id="IPR011598">
    <property type="entry name" value="bHLH_dom"/>
</dbReference>
<dbReference type="PANTHER" id="PTHR47336:SF2">
    <property type="entry name" value="TRANSCRIPTION FACTOR HMS1-RELATED"/>
    <property type="match status" value="1"/>
</dbReference>
<keyword evidence="1" id="KW-0175">Coiled coil</keyword>
<dbReference type="OrthoDB" id="2133190at2759"/>
<organism evidence="4 5">
    <name type="scientific">Ceratocystis fimbriata f. sp. platani</name>
    <dbReference type="NCBI Taxonomy" id="88771"/>
    <lineage>
        <taxon>Eukaryota</taxon>
        <taxon>Fungi</taxon>
        <taxon>Dikarya</taxon>
        <taxon>Ascomycota</taxon>
        <taxon>Pezizomycotina</taxon>
        <taxon>Sordariomycetes</taxon>
        <taxon>Hypocreomycetidae</taxon>
        <taxon>Microascales</taxon>
        <taxon>Ceratocystidaceae</taxon>
        <taxon>Ceratocystis</taxon>
    </lineage>
</organism>
<feature type="compositionally biased region" description="Polar residues" evidence="2">
    <location>
        <begin position="194"/>
        <end position="221"/>
    </location>
</feature>
<dbReference type="SUPFAM" id="SSF47459">
    <property type="entry name" value="HLH, helix-loop-helix DNA-binding domain"/>
    <property type="match status" value="1"/>
</dbReference>
<gene>
    <name evidence="4" type="primary">sre1_1</name>
    <name evidence="4" type="ORF">CFO_g4982</name>
</gene>
<evidence type="ECO:0000259" key="3">
    <source>
        <dbReference type="PROSITE" id="PS50888"/>
    </source>
</evidence>
<dbReference type="GO" id="GO:0046983">
    <property type="term" value="F:protein dimerization activity"/>
    <property type="evidence" value="ECO:0007669"/>
    <property type="project" value="InterPro"/>
</dbReference>
<dbReference type="InterPro" id="IPR052099">
    <property type="entry name" value="Regulatory_TF_Diverse"/>
</dbReference>